<dbReference type="EMBL" id="CVRI01000020">
    <property type="protein sequence ID" value="CRK90848.1"/>
    <property type="molecule type" value="Genomic_DNA"/>
</dbReference>
<proteinExistence type="predicted"/>
<reference evidence="1 2" key="1">
    <citation type="submission" date="2015-04" db="EMBL/GenBank/DDBJ databases">
        <authorList>
            <person name="Syromyatnikov M.Y."/>
            <person name="Popov V.N."/>
        </authorList>
    </citation>
    <scope>NUCLEOTIDE SEQUENCE [LARGE SCALE GENOMIC DNA]</scope>
</reference>
<dbReference type="Proteomes" id="UP000183832">
    <property type="component" value="Unassembled WGS sequence"/>
</dbReference>
<name>A0A1J1HRY8_9DIPT</name>
<sequence length="66" mass="7492">MDIKKSNTTKNQFCLNVYLSNKPLNIPLICASGEKERSEMYEAKKPGSFVDACRVVLFALFFASKR</sequence>
<gene>
    <name evidence="1" type="ORF">CLUMA_CG004538</name>
</gene>
<protein>
    <submittedName>
        <fullName evidence="1">CLUMA_CG004538, isoform A</fullName>
    </submittedName>
</protein>
<organism evidence="1 2">
    <name type="scientific">Clunio marinus</name>
    <dbReference type="NCBI Taxonomy" id="568069"/>
    <lineage>
        <taxon>Eukaryota</taxon>
        <taxon>Metazoa</taxon>
        <taxon>Ecdysozoa</taxon>
        <taxon>Arthropoda</taxon>
        <taxon>Hexapoda</taxon>
        <taxon>Insecta</taxon>
        <taxon>Pterygota</taxon>
        <taxon>Neoptera</taxon>
        <taxon>Endopterygota</taxon>
        <taxon>Diptera</taxon>
        <taxon>Nematocera</taxon>
        <taxon>Chironomoidea</taxon>
        <taxon>Chironomidae</taxon>
        <taxon>Clunio</taxon>
    </lineage>
</organism>
<evidence type="ECO:0000313" key="1">
    <source>
        <dbReference type="EMBL" id="CRK90848.1"/>
    </source>
</evidence>
<keyword evidence="2" id="KW-1185">Reference proteome</keyword>
<accession>A0A1J1HRY8</accession>
<dbReference type="AlphaFoldDB" id="A0A1J1HRY8"/>
<evidence type="ECO:0000313" key="2">
    <source>
        <dbReference type="Proteomes" id="UP000183832"/>
    </source>
</evidence>